<gene>
    <name evidence="3" type="ORF">JS521_20695</name>
</gene>
<keyword evidence="4" id="KW-1185">Reference proteome</keyword>
<feature type="region of interest" description="Disordered" evidence="2">
    <location>
        <begin position="86"/>
        <end position="105"/>
    </location>
</feature>
<dbReference type="InterPro" id="IPR024078">
    <property type="entry name" value="LmbE-like_dom_sf"/>
</dbReference>
<dbReference type="InterPro" id="IPR003737">
    <property type="entry name" value="GlcNAc_PI_deacetylase-related"/>
</dbReference>
<dbReference type="Proteomes" id="UP000712045">
    <property type="component" value="Unassembled WGS sequence"/>
</dbReference>
<dbReference type="Gene3D" id="3.40.50.10320">
    <property type="entry name" value="LmbE-like"/>
    <property type="match status" value="1"/>
</dbReference>
<evidence type="ECO:0000313" key="4">
    <source>
        <dbReference type="Proteomes" id="UP000712045"/>
    </source>
</evidence>
<keyword evidence="1" id="KW-0862">Zinc</keyword>
<evidence type="ECO:0000256" key="2">
    <source>
        <dbReference type="SAM" id="MobiDB-lite"/>
    </source>
</evidence>
<evidence type="ECO:0000313" key="3">
    <source>
        <dbReference type="EMBL" id="MBM7056222.1"/>
    </source>
</evidence>
<proteinExistence type="predicted"/>
<organism evidence="3 4">
    <name type="scientific">Streptomyces durocortorensis</name>
    <dbReference type="NCBI Taxonomy" id="2811104"/>
    <lineage>
        <taxon>Bacteria</taxon>
        <taxon>Bacillati</taxon>
        <taxon>Actinomycetota</taxon>
        <taxon>Actinomycetes</taxon>
        <taxon>Kitasatosporales</taxon>
        <taxon>Streptomycetaceae</taxon>
        <taxon>Streptomyces</taxon>
    </lineage>
</organism>
<name>A0ABS2HZT4_9ACTN</name>
<evidence type="ECO:0000256" key="1">
    <source>
        <dbReference type="ARBA" id="ARBA00022833"/>
    </source>
</evidence>
<sequence>MPRRGLLLAATATAATAGCAVPAPRRRGPVPDPAPGLAIASTRRALVLQLLAHPDDDLYFMNPDTREALDAGTPLVCVYLTAGEADGLNKIPGAPRPAPDRASYS</sequence>
<dbReference type="SUPFAM" id="SSF102588">
    <property type="entry name" value="LmbE-like"/>
    <property type="match status" value="1"/>
</dbReference>
<dbReference type="PROSITE" id="PS51257">
    <property type="entry name" value="PROKAR_LIPOPROTEIN"/>
    <property type="match status" value="1"/>
</dbReference>
<accession>A0ABS2HZT4</accession>
<dbReference type="EMBL" id="JAFEUF010000110">
    <property type="protein sequence ID" value="MBM7056222.1"/>
    <property type="molecule type" value="Genomic_DNA"/>
</dbReference>
<reference evidence="3 4" key="1">
    <citation type="submission" date="2021-02" db="EMBL/GenBank/DDBJ databases">
        <title>Genome Streptomyces sp. RHZ10.</title>
        <authorList>
            <person name="Besaury L."/>
        </authorList>
    </citation>
    <scope>NUCLEOTIDE SEQUENCE [LARGE SCALE GENOMIC DNA]</scope>
    <source>
        <strain evidence="3 4">RHZ10</strain>
    </source>
</reference>
<dbReference type="RefSeq" id="WP_205084440.1">
    <property type="nucleotide sequence ID" value="NZ_JAFEUF010000110.1"/>
</dbReference>
<feature type="non-terminal residue" evidence="3">
    <location>
        <position position="105"/>
    </location>
</feature>
<comment type="caution">
    <text evidence="3">The sequence shown here is derived from an EMBL/GenBank/DDBJ whole genome shotgun (WGS) entry which is preliminary data.</text>
</comment>
<dbReference type="Pfam" id="PF02585">
    <property type="entry name" value="PIG-L"/>
    <property type="match status" value="1"/>
</dbReference>
<protein>
    <submittedName>
        <fullName evidence="3">PIG-L family deacetylase</fullName>
    </submittedName>
</protein>